<reference evidence="3" key="1">
    <citation type="journal article" date="2017" name="PLoS ONE">
        <title>The Agassiz's desert tortoise genome provides a resource for the conservation of a threatened species.</title>
        <authorList>
            <person name="Tollis M."/>
            <person name="DeNardo D.F."/>
            <person name="Cornelius J.A."/>
            <person name="Dolby G.A."/>
            <person name="Edwards T."/>
            <person name="Henen B.T."/>
            <person name="Karl A.E."/>
            <person name="Murphy R.W."/>
            <person name="Kusumi K."/>
        </authorList>
    </citation>
    <scope>NUCLEOTIDE SEQUENCE [LARGE SCALE GENOMIC DNA]</scope>
</reference>
<feature type="compositionally biased region" description="Polar residues" evidence="1">
    <location>
        <begin position="1"/>
        <end position="10"/>
    </location>
</feature>
<protein>
    <submittedName>
        <fullName evidence="2">Uncharacterized protein</fullName>
    </submittedName>
</protein>
<evidence type="ECO:0000256" key="1">
    <source>
        <dbReference type="SAM" id="MobiDB-lite"/>
    </source>
</evidence>
<feature type="compositionally biased region" description="Polar residues" evidence="1">
    <location>
        <begin position="74"/>
        <end position="89"/>
    </location>
</feature>
<name>A0A452IPP5_9SAUR</name>
<reference evidence="2" key="3">
    <citation type="submission" date="2025-09" db="UniProtKB">
        <authorList>
            <consortium name="Ensembl"/>
        </authorList>
    </citation>
    <scope>IDENTIFICATION</scope>
</reference>
<feature type="region of interest" description="Disordered" evidence="1">
    <location>
        <begin position="74"/>
        <end position="103"/>
    </location>
</feature>
<sequence>MDRVSSSMKQVPNPLPKVLSRRGGGGGGGLEAERESFERSQGLGLLPKVLYLLLLCLRAPVVNQGPSVLGAVQTQNKKTVSAPESLQSKYRTRHEMDRQTKGGMDNIDQCGRLWFQHTSSLTVVKN</sequence>
<evidence type="ECO:0000313" key="3">
    <source>
        <dbReference type="Proteomes" id="UP000291020"/>
    </source>
</evidence>
<keyword evidence="3" id="KW-1185">Reference proteome</keyword>
<evidence type="ECO:0000313" key="2">
    <source>
        <dbReference type="Ensembl" id="ENSGAGP00000029918.1"/>
    </source>
</evidence>
<reference evidence="2" key="2">
    <citation type="submission" date="2025-08" db="UniProtKB">
        <authorList>
            <consortium name="Ensembl"/>
        </authorList>
    </citation>
    <scope>IDENTIFICATION</scope>
</reference>
<accession>A0A452IPP5</accession>
<organism evidence="2 3">
    <name type="scientific">Gopherus agassizii</name>
    <name type="common">Agassiz's desert tortoise</name>
    <dbReference type="NCBI Taxonomy" id="38772"/>
    <lineage>
        <taxon>Eukaryota</taxon>
        <taxon>Metazoa</taxon>
        <taxon>Chordata</taxon>
        <taxon>Craniata</taxon>
        <taxon>Vertebrata</taxon>
        <taxon>Euteleostomi</taxon>
        <taxon>Archelosauria</taxon>
        <taxon>Testudinata</taxon>
        <taxon>Testudines</taxon>
        <taxon>Cryptodira</taxon>
        <taxon>Durocryptodira</taxon>
        <taxon>Testudinoidea</taxon>
        <taxon>Testudinidae</taxon>
        <taxon>Gopherus</taxon>
    </lineage>
</organism>
<dbReference type="STRING" id="38772.ENSGAGP00000029918"/>
<dbReference type="Ensembl" id="ENSGAGT00000033976.1">
    <property type="protein sequence ID" value="ENSGAGP00000029918.1"/>
    <property type="gene ID" value="ENSGAGG00000021595.1"/>
</dbReference>
<proteinExistence type="predicted"/>
<dbReference type="AlphaFoldDB" id="A0A452IPP5"/>
<dbReference type="Proteomes" id="UP000291020">
    <property type="component" value="Unassembled WGS sequence"/>
</dbReference>
<feature type="region of interest" description="Disordered" evidence="1">
    <location>
        <begin position="1"/>
        <end position="39"/>
    </location>
</feature>